<accession>A0ABS5S2E2</accession>
<dbReference type="EMBL" id="JAHCTB010000001">
    <property type="protein sequence ID" value="MBT0606614.1"/>
    <property type="molecule type" value="Genomic_DNA"/>
</dbReference>
<sequence length="151" mass="16827">MQLTSRLERAIGKLYNAFHDGTLNPECCNHCAVGNICDNTDSWKYLSDAHGSVVLNYVGLVNQKFGKRISGYTPLELLQTEAAFLKGCGYSLPLNYKSIKPKDPTSKETLFNGLCAAIEYLCALDGIENVMDYKSMFQFEVNSPKMELQPV</sequence>
<proteinExistence type="predicted"/>
<reference evidence="1 2" key="1">
    <citation type="submission" date="2021-05" db="EMBL/GenBank/DDBJ databases">
        <title>Aequorivita echinoideorum JCM 30378 genome.</title>
        <authorList>
            <person name="Zhang H."/>
            <person name="Li C."/>
        </authorList>
    </citation>
    <scope>NUCLEOTIDE SEQUENCE [LARGE SCALE GENOMIC DNA]</scope>
    <source>
        <strain evidence="1 2">JCM30378</strain>
    </source>
</reference>
<evidence type="ECO:0000313" key="1">
    <source>
        <dbReference type="EMBL" id="MBT0606614.1"/>
    </source>
</evidence>
<evidence type="ECO:0000313" key="2">
    <source>
        <dbReference type="Proteomes" id="UP001297092"/>
    </source>
</evidence>
<dbReference type="Proteomes" id="UP001297092">
    <property type="component" value="Unassembled WGS sequence"/>
</dbReference>
<comment type="caution">
    <text evidence="1">The sequence shown here is derived from an EMBL/GenBank/DDBJ whole genome shotgun (WGS) entry which is preliminary data.</text>
</comment>
<keyword evidence="2" id="KW-1185">Reference proteome</keyword>
<name>A0ABS5S2E2_9FLAO</name>
<gene>
    <name evidence="1" type="ORF">KIV10_00325</name>
</gene>
<dbReference type="RefSeq" id="WP_214111495.1">
    <property type="nucleotide sequence ID" value="NZ_JAHCTB010000001.1"/>
</dbReference>
<organism evidence="1 2">
    <name type="scientific">Aequorivita echinoideorum</name>
    <dbReference type="NCBI Taxonomy" id="1549647"/>
    <lineage>
        <taxon>Bacteria</taxon>
        <taxon>Pseudomonadati</taxon>
        <taxon>Bacteroidota</taxon>
        <taxon>Flavobacteriia</taxon>
        <taxon>Flavobacteriales</taxon>
        <taxon>Flavobacteriaceae</taxon>
        <taxon>Aequorivita</taxon>
    </lineage>
</organism>
<protein>
    <submittedName>
        <fullName evidence="1">Na(+)-translocating NADH-quinone reductase subunit F</fullName>
    </submittedName>
</protein>